<keyword evidence="1" id="KW-0472">Membrane</keyword>
<dbReference type="GO" id="GO:0006508">
    <property type="term" value="P:proteolysis"/>
    <property type="evidence" value="ECO:0007669"/>
    <property type="project" value="UniProtKB-KW"/>
</dbReference>
<protein>
    <submittedName>
        <fullName evidence="2">ATP-dependent Zn protease</fullName>
    </submittedName>
</protein>
<gene>
    <name evidence="2" type="ORF">NDI38_01690</name>
</gene>
<feature type="transmembrane region" description="Helical" evidence="1">
    <location>
        <begin position="7"/>
        <end position="25"/>
    </location>
</feature>
<proteinExistence type="predicted"/>
<keyword evidence="1" id="KW-1133">Transmembrane helix</keyword>
<keyword evidence="1" id="KW-0812">Transmembrane</keyword>
<keyword evidence="2" id="KW-0645">Protease</keyword>
<reference evidence="2 3" key="1">
    <citation type="submission" date="2022-04" db="EMBL/GenBank/DDBJ databases">
        <title>Positive selection, recombination, and allopatry shape intraspecific diversity of widespread and dominant cyanobacteria.</title>
        <authorList>
            <person name="Wei J."/>
            <person name="Shu W."/>
            <person name="Hu C."/>
        </authorList>
    </citation>
    <scope>NUCLEOTIDE SEQUENCE [LARGE SCALE GENOMIC DNA]</scope>
    <source>
        <strain evidence="2 3">AS-A4</strain>
    </source>
</reference>
<evidence type="ECO:0000256" key="1">
    <source>
        <dbReference type="SAM" id="Phobius"/>
    </source>
</evidence>
<dbReference type="RefSeq" id="WP_190453940.1">
    <property type="nucleotide sequence ID" value="NZ_JAMPLM010000001.1"/>
</dbReference>
<dbReference type="GO" id="GO:0008233">
    <property type="term" value="F:peptidase activity"/>
    <property type="evidence" value="ECO:0007669"/>
    <property type="project" value="UniProtKB-KW"/>
</dbReference>
<dbReference type="PANTHER" id="PTHR33471:SF7">
    <property type="entry name" value="ATP-DEPENDENT ZINC METALLOPROTEASE-RELATED"/>
    <property type="match status" value="1"/>
</dbReference>
<dbReference type="SUPFAM" id="SSF140990">
    <property type="entry name" value="FtsH protease domain-like"/>
    <property type="match status" value="1"/>
</dbReference>
<organism evidence="2 3">
    <name type="scientific">Stenomitos frigidus AS-A4</name>
    <dbReference type="NCBI Taxonomy" id="2933935"/>
    <lineage>
        <taxon>Bacteria</taxon>
        <taxon>Bacillati</taxon>
        <taxon>Cyanobacteriota</taxon>
        <taxon>Cyanophyceae</taxon>
        <taxon>Leptolyngbyales</taxon>
        <taxon>Leptolyngbyaceae</taxon>
        <taxon>Stenomitos</taxon>
    </lineage>
</organism>
<evidence type="ECO:0000313" key="3">
    <source>
        <dbReference type="Proteomes" id="UP001476950"/>
    </source>
</evidence>
<keyword evidence="2" id="KW-0378">Hydrolase</keyword>
<dbReference type="Proteomes" id="UP001476950">
    <property type="component" value="Unassembled WGS sequence"/>
</dbReference>
<comment type="caution">
    <text evidence="2">The sequence shown here is derived from an EMBL/GenBank/DDBJ whole genome shotgun (WGS) entry which is preliminary data.</text>
</comment>
<sequence>MNQLSLNLVAIGIFTITMTSLLGPLVNLSPLVPTIATAGVLGLATLDTLSWRGQGSTLLLDWLAGFSAGHRDRVIRHEAGHFLVAHQLGIPTTGYTLNAWDALRQGYPGQGGVRFDSTELEAAMQKGELSGQLLDRYCTIWMAGIAAEKLIYGNVEGGADDRQKLKGLLAQLGLPPTEREQKERWSLLRAKTLLEAQISAYEALMTAMTQGASVEVCNEAIAQHLLQAA</sequence>
<dbReference type="InterPro" id="IPR037219">
    <property type="entry name" value="Peptidase_M41-like"/>
</dbReference>
<accession>A0ABV0KD44</accession>
<keyword evidence="3" id="KW-1185">Reference proteome</keyword>
<dbReference type="EMBL" id="JAMPLM010000001">
    <property type="protein sequence ID" value="MEP1057129.1"/>
    <property type="molecule type" value="Genomic_DNA"/>
</dbReference>
<dbReference type="PANTHER" id="PTHR33471">
    <property type="entry name" value="ATP-DEPENDENT ZINC METALLOPROTEASE-RELATED"/>
    <property type="match status" value="1"/>
</dbReference>
<name>A0ABV0KD44_9CYAN</name>
<dbReference type="Gene3D" id="1.20.58.760">
    <property type="entry name" value="Peptidase M41"/>
    <property type="match status" value="1"/>
</dbReference>
<evidence type="ECO:0000313" key="2">
    <source>
        <dbReference type="EMBL" id="MEP1057129.1"/>
    </source>
</evidence>